<sequence>MSVVFNRERSAGKQVKWTGSRLMVRNNSCDQCREELRTFLNVNCLVQENNDEALQTLFKSAT</sequence>
<dbReference type="AlphaFoldDB" id="A0A9D4IMB7"/>
<evidence type="ECO:0000313" key="1">
    <source>
        <dbReference type="EMBL" id="KAH3776718.1"/>
    </source>
</evidence>
<evidence type="ECO:0000313" key="2">
    <source>
        <dbReference type="Proteomes" id="UP000828390"/>
    </source>
</evidence>
<reference evidence="1" key="1">
    <citation type="journal article" date="2019" name="bioRxiv">
        <title>The Genome of the Zebra Mussel, Dreissena polymorpha: A Resource for Invasive Species Research.</title>
        <authorList>
            <person name="McCartney M.A."/>
            <person name="Auch B."/>
            <person name="Kono T."/>
            <person name="Mallez S."/>
            <person name="Zhang Y."/>
            <person name="Obille A."/>
            <person name="Becker A."/>
            <person name="Abrahante J.E."/>
            <person name="Garbe J."/>
            <person name="Badalamenti J.P."/>
            <person name="Herman A."/>
            <person name="Mangelson H."/>
            <person name="Liachko I."/>
            <person name="Sullivan S."/>
            <person name="Sone E.D."/>
            <person name="Koren S."/>
            <person name="Silverstein K.A.T."/>
            <person name="Beckman K.B."/>
            <person name="Gohl D.M."/>
        </authorList>
    </citation>
    <scope>NUCLEOTIDE SEQUENCE</scope>
    <source>
        <strain evidence="1">Duluth1</strain>
        <tissue evidence="1">Whole animal</tissue>
    </source>
</reference>
<gene>
    <name evidence="1" type="ORF">DPMN_178150</name>
</gene>
<dbReference type="EMBL" id="JAIWYP010000009">
    <property type="protein sequence ID" value="KAH3776718.1"/>
    <property type="molecule type" value="Genomic_DNA"/>
</dbReference>
<protein>
    <submittedName>
        <fullName evidence="1">Uncharacterized protein</fullName>
    </submittedName>
</protein>
<proteinExistence type="predicted"/>
<comment type="caution">
    <text evidence="1">The sequence shown here is derived from an EMBL/GenBank/DDBJ whole genome shotgun (WGS) entry which is preliminary data.</text>
</comment>
<name>A0A9D4IMB7_DREPO</name>
<organism evidence="1 2">
    <name type="scientific">Dreissena polymorpha</name>
    <name type="common">Zebra mussel</name>
    <name type="synonym">Mytilus polymorpha</name>
    <dbReference type="NCBI Taxonomy" id="45954"/>
    <lineage>
        <taxon>Eukaryota</taxon>
        <taxon>Metazoa</taxon>
        <taxon>Spiralia</taxon>
        <taxon>Lophotrochozoa</taxon>
        <taxon>Mollusca</taxon>
        <taxon>Bivalvia</taxon>
        <taxon>Autobranchia</taxon>
        <taxon>Heteroconchia</taxon>
        <taxon>Euheterodonta</taxon>
        <taxon>Imparidentia</taxon>
        <taxon>Neoheterodontei</taxon>
        <taxon>Myida</taxon>
        <taxon>Dreissenoidea</taxon>
        <taxon>Dreissenidae</taxon>
        <taxon>Dreissena</taxon>
    </lineage>
</organism>
<dbReference type="Proteomes" id="UP000828390">
    <property type="component" value="Unassembled WGS sequence"/>
</dbReference>
<reference evidence="1" key="2">
    <citation type="submission" date="2020-11" db="EMBL/GenBank/DDBJ databases">
        <authorList>
            <person name="McCartney M.A."/>
            <person name="Auch B."/>
            <person name="Kono T."/>
            <person name="Mallez S."/>
            <person name="Becker A."/>
            <person name="Gohl D.M."/>
            <person name="Silverstein K.A.T."/>
            <person name="Koren S."/>
            <person name="Bechman K.B."/>
            <person name="Herman A."/>
            <person name="Abrahante J.E."/>
            <person name="Garbe J."/>
        </authorList>
    </citation>
    <scope>NUCLEOTIDE SEQUENCE</scope>
    <source>
        <strain evidence="1">Duluth1</strain>
        <tissue evidence="1">Whole animal</tissue>
    </source>
</reference>
<accession>A0A9D4IMB7</accession>
<keyword evidence="2" id="KW-1185">Reference proteome</keyword>